<dbReference type="EC" id="2.5.1.6" evidence="8"/>
<evidence type="ECO:0000259" key="10">
    <source>
        <dbReference type="Pfam" id="PF00438"/>
    </source>
</evidence>
<evidence type="ECO:0000256" key="5">
    <source>
        <dbReference type="ARBA" id="ARBA00022840"/>
    </source>
</evidence>
<evidence type="ECO:0000256" key="8">
    <source>
        <dbReference type="NCBIfam" id="TIGR01034"/>
    </source>
</evidence>
<keyword evidence="4" id="KW-0547">Nucleotide-binding</keyword>
<dbReference type="GO" id="GO:0004478">
    <property type="term" value="F:methionine adenosyltransferase activity"/>
    <property type="evidence" value="ECO:0007669"/>
    <property type="project" value="UniProtKB-UniRule"/>
</dbReference>
<dbReference type="GO" id="GO:0005524">
    <property type="term" value="F:ATP binding"/>
    <property type="evidence" value="ECO:0007669"/>
    <property type="project" value="UniProtKB-KW"/>
</dbReference>
<evidence type="ECO:0000259" key="11">
    <source>
        <dbReference type="Pfam" id="PF02772"/>
    </source>
</evidence>
<name>A0A2C9D179_9HYPH</name>
<feature type="domain" description="S-adenosylmethionine synthetase central" evidence="11">
    <location>
        <begin position="111"/>
        <end position="227"/>
    </location>
</feature>
<gene>
    <name evidence="13" type="primary">metK_1</name>
    <name evidence="13" type="ORF">HDIA_0398</name>
</gene>
<sequence>MVNGDMIFTSESVTRGHPDKLCDQISDAVVDAFLRQDPKARITAECAIATGVVFVAARFSGEASVDIPQLARRVIAEAGYEKHVFDAQRASILTSFSEVESPAGPLHPQSPADEQVNAFGYACDDCETLMPLPIDLAHRFARRLDDARNECPDLGPDGKVQVSVQYKDGRPVAIADIAVTSALLQQLAPSDHEAIIRDLVLAPPLPGGHPVRVTAATRLHVNPGGSFLYGGPAHHAGLTGRKTGIDTYGDFARQSGSALSGKDIGRIDRTGAYMARLAAKAIVAAGLARRAEVHLAYAIGEAEPSSLAVNCFGTSQVAEAEIGRRLSALLDFRPGAIAERFAFAERVARAGTEGFFRPLACYGHMGRADLDVPWEDAVDLAEALRR</sequence>
<dbReference type="InterPro" id="IPR022636">
    <property type="entry name" value="S-AdoMet_synthetase_sfam"/>
</dbReference>
<evidence type="ECO:0000259" key="12">
    <source>
        <dbReference type="Pfam" id="PF02773"/>
    </source>
</evidence>
<evidence type="ECO:0000256" key="1">
    <source>
        <dbReference type="ARBA" id="ARBA00022563"/>
    </source>
</evidence>
<evidence type="ECO:0000313" key="13">
    <source>
        <dbReference type="EMBL" id="SON53939.1"/>
    </source>
</evidence>
<dbReference type="InterPro" id="IPR022629">
    <property type="entry name" value="S-AdoMet_synt_central"/>
</dbReference>
<dbReference type="RefSeq" id="WP_245884121.1">
    <property type="nucleotide sequence ID" value="NZ_LT960614.1"/>
</dbReference>
<dbReference type="Proteomes" id="UP000223606">
    <property type="component" value="Chromosome 1"/>
</dbReference>
<dbReference type="SUPFAM" id="SSF55973">
    <property type="entry name" value="S-adenosylmethionine synthetase"/>
    <property type="match status" value="3"/>
</dbReference>
<evidence type="ECO:0000256" key="6">
    <source>
        <dbReference type="ARBA" id="ARBA00022842"/>
    </source>
</evidence>
<dbReference type="Pfam" id="PF02772">
    <property type="entry name" value="S-AdoMet_synt_M"/>
    <property type="match status" value="1"/>
</dbReference>
<keyword evidence="5" id="KW-0067">ATP-binding</keyword>
<evidence type="ECO:0000313" key="14">
    <source>
        <dbReference type="Proteomes" id="UP000223606"/>
    </source>
</evidence>
<keyword evidence="1" id="KW-0554">One-carbon metabolism</keyword>
<dbReference type="InterPro" id="IPR022630">
    <property type="entry name" value="S-AdoMet_synt_C"/>
</dbReference>
<feature type="domain" description="S-adenosylmethionine synthetase C-terminal" evidence="12">
    <location>
        <begin position="230"/>
        <end position="375"/>
    </location>
</feature>
<dbReference type="InterPro" id="IPR022628">
    <property type="entry name" value="S-AdoMet_synt_N"/>
</dbReference>
<dbReference type="KEGG" id="hdi:HDIA_0398"/>
<dbReference type="Pfam" id="PF02773">
    <property type="entry name" value="S-AdoMet_synt_C"/>
    <property type="match status" value="1"/>
</dbReference>
<keyword evidence="3" id="KW-0479">Metal-binding</keyword>
<organism evidence="13 14">
    <name type="scientific">Hartmannibacter diazotrophicus</name>
    <dbReference type="NCBI Taxonomy" id="1482074"/>
    <lineage>
        <taxon>Bacteria</taxon>
        <taxon>Pseudomonadati</taxon>
        <taxon>Pseudomonadota</taxon>
        <taxon>Alphaproteobacteria</taxon>
        <taxon>Hyphomicrobiales</taxon>
        <taxon>Pleomorphomonadaceae</taxon>
        <taxon>Hartmannibacter</taxon>
    </lineage>
</organism>
<dbReference type="GO" id="GO:0006730">
    <property type="term" value="P:one-carbon metabolic process"/>
    <property type="evidence" value="ECO:0007669"/>
    <property type="project" value="UniProtKB-KW"/>
</dbReference>
<evidence type="ECO:0000256" key="9">
    <source>
        <dbReference type="RuleBase" id="RU004462"/>
    </source>
</evidence>
<reference evidence="14" key="1">
    <citation type="submission" date="2017-09" db="EMBL/GenBank/DDBJ databases">
        <title>Genome sequence of Nannocystis excedens DSM 71.</title>
        <authorList>
            <person name="Blom J."/>
        </authorList>
    </citation>
    <scope>NUCLEOTIDE SEQUENCE [LARGE SCALE GENOMIC DNA]</scope>
    <source>
        <strain evidence="14">type strain: E19</strain>
    </source>
</reference>
<keyword evidence="7" id="KW-0630">Potassium</keyword>
<evidence type="ECO:0000256" key="3">
    <source>
        <dbReference type="ARBA" id="ARBA00022723"/>
    </source>
</evidence>
<dbReference type="EMBL" id="LT960614">
    <property type="protein sequence ID" value="SON53939.1"/>
    <property type="molecule type" value="Genomic_DNA"/>
</dbReference>
<feature type="domain" description="S-adenosylmethionine synthetase N-terminal" evidence="10">
    <location>
        <begin position="6"/>
        <end position="98"/>
    </location>
</feature>
<proteinExistence type="inferred from homology"/>
<evidence type="ECO:0000256" key="4">
    <source>
        <dbReference type="ARBA" id="ARBA00022741"/>
    </source>
</evidence>
<accession>A0A2C9D179</accession>
<evidence type="ECO:0000256" key="2">
    <source>
        <dbReference type="ARBA" id="ARBA00022679"/>
    </source>
</evidence>
<keyword evidence="6" id="KW-0460">Magnesium</keyword>
<dbReference type="Pfam" id="PF00438">
    <property type="entry name" value="S-AdoMet_synt_N"/>
    <property type="match status" value="1"/>
</dbReference>
<dbReference type="PANTHER" id="PTHR11964">
    <property type="entry name" value="S-ADENOSYLMETHIONINE SYNTHETASE"/>
    <property type="match status" value="1"/>
</dbReference>
<dbReference type="Gene3D" id="3.30.300.10">
    <property type="match status" value="3"/>
</dbReference>
<dbReference type="PIRSF" id="PIRSF000497">
    <property type="entry name" value="MAT"/>
    <property type="match status" value="1"/>
</dbReference>
<dbReference type="CDD" id="cd18079">
    <property type="entry name" value="S-AdoMet_synt"/>
    <property type="match status" value="1"/>
</dbReference>
<keyword evidence="14" id="KW-1185">Reference proteome</keyword>
<dbReference type="GO" id="GO:0006556">
    <property type="term" value="P:S-adenosylmethionine biosynthetic process"/>
    <property type="evidence" value="ECO:0007669"/>
    <property type="project" value="UniProtKB-UniRule"/>
</dbReference>
<dbReference type="GO" id="GO:0046872">
    <property type="term" value="F:metal ion binding"/>
    <property type="evidence" value="ECO:0007669"/>
    <property type="project" value="UniProtKB-KW"/>
</dbReference>
<evidence type="ECO:0000256" key="7">
    <source>
        <dbReference type="ARBA" id="ARBA00022958"/>
    </source>
</evidence>
<keyword evidence="2 13" id="KW-0808">Transferase</keyword>
<dbReference type="NCBIfam" id="TIGR01034">
    <property type="entry name" value="metK"/>
    <property type="match status" value="1"/>
</dbReference>
<protein>
    <recommendedName>
        <fullName evidence="8">Methionine adenosyltransferase</fullName>
        <ecNumber evidence="8">2.5.1.6</ecNumber>
    </recommendedName>
</protein>
<comment type="similarity">
    <text evidence="9">Belongs to the AdoMet synthase family.</text>
</comment>
<dbReference type="InterPro" id="IPR002133">
    <property type="entry name" value="S-AdoMet_synthetase"/>
</dbReference>
<dbReference type="AlphaFoldDB" id="A0A2C9D179"/>